<evidence type="ECO:0000313" key="7">
    <source>
        <dbReference type="EMBL" id="MFC4588685.1"/>
    </source>
</evidence>
<reference evidence="8" key="1">
    <citation type="journal article" date="2019" name="Int. J. Syst. Evol. Microbiol.">
        <title>The Global Catalogue of Microorganisms (GCM) 10K type strain sequencing project: providing services to taxonomists for standard genome sequencing and annotation.</title>
        <authorList>
            <consortium name="The Broad Institute Genomics Platform"/>
            <consortium name="The Broad Institute Genome Sequencing Center for Infectious Disease"/>
            <person name="Wu L."/>
            <person name="Ma J."/>
        </authorList>
    </citation>
    <scope>NUCLEOTIDE SEQUENCE [LARGE SCALE GENOMIC DNA]</scope>
    <source>
        <strain evidence="8">CCUG 49560</strain>
    </source>
</reference>
<dbReference type="Gene3D" id="3.30.9.10">
    <property type="entry name" value="D-Amino Acid Oxidase, subunit A, domain 2"/>
    <property type="match status" value="1"/>
</dbReference>
<dbReference type="Pfam" id="PF01571">
    <property type="entry name" value="GCV_T"/>
    <property type="match status" value="1"/>
</dbReference>
<evidence type="ECO:0000313" key="8">
    <source>
        <dbReference type="Proteomes" id="UP001595891"/>
    </source>
</evidence>
<dbReference type="PANTHER" id="PTHR43757">
    <property type="entry name" value="AMINOMETHYLTRANSFERASE"/>
    <property type="match status" value="1"/>
</dbReference>
<dbReference type="InterPro" id="IPR028896">
    <property type="entry name" value="GcvT/YgfZ/DmdA"/>
</dbReference>
<feature type="compositionally biased region" description="Gly residues" evidence="2">
    <location>
        <begin position="480"/>
        <end position="491"/>
    </location>
</feature>
<dbReference type="InterPro" id="IPR006076">
    <property type="entry name" value="FAD-dep_OxRdtase"/>
</dbReference>
<dbReference type="PROSITE" id="PS51257">
    <property type="entry name" value="PROKAR_LIPOPROTEIN"/>
    <property type="match status" value="1"/>
</dbReference>
<evidence type="ECO:0000256" key="1">
    <source>
        <dbReference type="ARBA" id="ARBA00008609"/>
    </source>
</evidence>
<dbReference type="Proteomes" id="UP001595891">
    <property type="component" value="Unassembled WGS sequence"/>
</dbReference>
<evidence type="ECO:0000259" key="4">
    <source>
        <dbReference type="Pfam" id="PF01571"/>
    </source>
</evidence>
<feature type="domain" description="Aminomethyltransferase C-terminal" evidence="5">
    <location>
        <begin position="754"/>
        <end position="835"/>
    </location>
</feature>
<dbReference type="InterPro" id="IPR006222">
    <property type="entry name" value="GCVT_N"/>
</dbReference>
<feature type="domain" description="FAD dependent oxidoreductase central" evidence="6">
    <location>
        <begin position="372"/>
        <end position="427"/>
    </location>
</feature>
<dbReference type="Pfam" id="PF08669">
    <property type="entry name" value="GCV_T_C"/>
    <property type="match status" value="1"/>
</dbReference>
<feature type="region of interest" description="Disordered" evidence="2">
    <location>
        <begin position="454"/>
        <end position="509"/>
    </location>
</feature>
<dbReference type="InterPro" id="IPR032503">
    <property type="entry name" value="FAO_M"/>
</dbReference>
<accession>A0ABV9EIB0</accession>
<evidence type="ECO:0000259" key="5">
    <source>
        <dbReference type="Pfam" id="PF08669"/>
    </source>
</evidence>
<feature type="compositionally biased region" description="Low complexity" evidence="2">
    <location>
        <begin position="470"/>
        <end position="479"/>
    </location>
</feature>
<name>A0ABV9EIB0_9ACTN</name>
<evidence type="ECO:0000259" key="3">
    <source>
        <dbReference type="Pfam" id="PF01266"/>
    </source>
</evidence>
<evidence type="ECO:0000259" key="6">
    <source>
        <dbReference type="Pfam" id="PF16350"/>
    </source>
</evidence>
<proteinExistence type="inferred from homology"/>
<comment type="caution">
    <text evidence="7">The sequence shown here is derived from an EMBL/GenBank/DDBJ whole genome shotgun (WGS) entry which is preliminary data.</text>
</comment>
<dbReference type="SUPFAM" id="SSF51905">
    <property type="entry name" value="FAD/NAD(P)-binding domain"/>
    <property type="match status" value="1"/>
</dbReference>
<dbReference type="Pfam" id="PF16350">
    <property type="entry name" value="FAO_M"/>
    <property type="match status" value="1"/>
</dbReference>
<dbReference type="SUPFAM" id="SSF103025">
    <property type="entry name" value="Folate-binding domain"/>
    <property type="match status" value="1"/>
</dbReference>
<dbReference type="InterPro" id="IPR036188">
    <property type="entry name" value="FAD/NAD-bd_sf"/>
</dbReference>
<dbReference type="Gene3D" id="3.50.50.60">
    <property type="entry name" value="FAD/NAD(P)-binding domain"/>
    <property type="match status" value="1"/>
</dbReference>
<organism evidence="7 8">
    <name type="scientific">Sphaerisporangium corydalis</name>
    <dbReference type="NCBI Taxonomy" id="1441875"/>
    <lineage>
        <taxon>Bacteria</taxon>
        <taxon>Bacillati</taxon>
        <taxon>Actinomycetota</taxon>
        <taxon>Actinomycetes</taxon>
        <taxon>Streptosporangiales</taxon>
        <taxon>Streptosporangiaceae</taxon>
        <taxon>Sphaerisporangium</taxon>
    </lineage>
</organism>
<dbReference type="PANTHER" id="PTHR43757:SF2">
    <property type="entry name" value="AMINOMETHYLTRANSFERASE, MITOCHONDRIAL"/>
    <property type="match status" value="1"/>
</dbReference>
<dbReference type="Pfam" id="PF01266">
    <property type="entry name" value="DAO"/>
    <property type="match status" value="1"/>
</dbReference>
<dbReference type="EMBL" id="JBHSFN010000013">
    <property type="protein sequence ID" value="MFC4588685.1"/>
    <property type="molecule type" value="Genomic_DNA"/>
</dbReference>
<dbReference type="RefSeq" id="WP_262842315.1">
    <property type="nucleotide sequence ID" value="NZ_JANZYP010000010.1"/>
</dbReference>
<dbReference type="InterPro" id="IPR029043">
    <property type="entry name" value="GcvT/YgfZ_C"/>
</dbReference>
<dbReference type="Gene3D" id="3.30.70.1400">
    <property type="entry name" value="Aminomethyltransferase beta-barrel domains"/>
    <property type="match status" value="1"/>
</dbReference>
<gene>
    <name evidence="7" type="ORF">ACFO8L_21535</name>
</gene>
<dbReference type="Gene3D" id="3.30.1360.120">
    <property type="entry name" value="Probable tRNA modification gtpase trme, domain 1"/>
    <property type="match status" value="2"/>
</dbReference>
<comment type="similarity">
    <text evidence="1">Belongs to the GcvT family.</text>
</comment>
<dbReference type="InterPro" id="IPR027266">
    <property type="entry name" value="TrmE/GcvT-like"/>
</dbReference>
<dbReference type="Gene3D" id="2.40.30.110">
    <property type="entry name" value="Aminomethyltransferase beta-barrel domains"/>
    <property type="match status" value="1"/>
</dbReference>
<feature type="domain" description="GCVT N-terminal" evidence="4">
    <location>
        <begin position="432"/>
        <end position="738"/>
    </location>
</feature>
<dbReference type="SUPFAM" id="SSF54373">
    <property type="entry name" value="FAD-linked reductases, C-terminal domain"/>
    <property type="match status" value="1"/>
</dbReference>
<dbReference type="SUPFAM" id="SSF101790">
    <property type="entry name" value="Aminomethyltransferase beta-barrel domain"/>
    <property type="match status" value="1"/>
</dbReference>
<protein>
    <submittedName>
        <fullName evidence="7">FAD-dependent oxidoreductase</fullName>
    </submittedName>
</protein>
<keyword evidence="8" id="KW-1185">Reference proteome</keyword>
<evidence type="ECO:0000256" key="2">
    <source>
        <dbReference type="SAM" id="MobiDB-lite"/>
    </source>
</evidence>
<sequence>MVKLPAEAQAVVVGGGVAGCSVAYHLARLGWTDVILLEQHELTEGTTWHSAGFVGQLRSTVTQTRMIMYSAGLYPELAELTGLDPGWHGVGGLRLATTGERHEELLRQAGAAETYGLDMEILSADAARDMLPMMEVGDVRAALWLPGDGWLDPASLGRALAAGAEKLGVRIVTGVEVTGIDVRDGRVHGVRAGEQFVRTGTVVDAAGAAAGRVGRMAGVDVPIVPIKHQYVVTRPFGVPASTPTVRDPDNIVYFREDGGGILVGGYIRTPDVWETPAPLAEPRTLFEPNMPKFRESWESAARRLPALADAGDAEDAAAFGKVVHGPEAFTPDGEFLLGETSVAGMWVAAGFCVHGLAAAGGVGKVMAEWIVDGSPEYDVFGMDIRRFGAHARGARWARAKALDSYSKYYDIVYPGEERTAARPLRRSPAWGRHAELGAEFGEKAGWERVNWFATGPQDAEPSGGTRSGEASPGEASPGGTSPGGTSPGGSNAGRVNAGEENPGEAFRPAGWAGRFWSPAIRAECLATRDTAGLFDQTSFSKLEITGLDALRRLCANDIDRPLGSVVYTQMLNERGGIEADVTVTRLAADRFRMVTGTAFGVHDMAWLRGHGLEVRDVTSAYACYCLWGPKALAILGELTGDDLTFGYMRAREISVGNVPVLAQRVTFAGEFGWELYCPTEYGLTLWDTLMEAGLPHGMLPAGYRALDCLRLEKGYRVWGLDITPETTPIEAGLGFAVRDGGGFVGGDALGALRRTLCCLVLDDPRQVCLGGEPVRVGGKPASRVTSGGYGHRVDRSIAYAYLPVDANGAPFAGRVEVGVNGAWAGAATVAEPLYDPASTRVRRLPVA</sequence>
<feature type="domain" description="FAD dependent oxidoreductase" evidence="3">
    <location>
        <begin position="10"/>
        <end position="369"/>
    </location>
</feature>
<dbReference type="InterPro" id="IPR013977">
    <property type="entry name" value="GcvT_C"/>
</dbReference>